<dbReference type="SUPFAM" id="SSF52047">
    <property type="entry name" value="RNI-like"/>
    <property type="match status" value="1"/>
</dbReference>
<keyword evidence="2" id="KW-1185">Reference proteome</keyword>
<dbReference type="AlphaFoldDB" id="A0A5C2STE3"/>
<proteinExistence type="predicted"/>
<dbReference type="OrthoDB" id="2752464at2759"/>
<sequence length="456" mass="51338">MDSPPPLITPQQDDTPTQERASLDYPYNQTSLVVPELSTLLNRFDLSRIEGMTIWPSLNADATSITVQLSADCKDWTITLPVGKLHAVDLISSGYYNFKNLSKLYLNRVSPPWKAVFFSRLRALSIWDCADDTPKMDLQAFIDMVATWTSLQELELHNVLTAVLRDASESQSTTRRATLPKLELLTLVDLPEYTRCVLSCLKLPVCILADIVGDLHHHDSCTNGRYYFWALRDIVPPPPLALAFLPFFPTCLNMDATGREVGISGSTDDNKKVMLFVTTEQDFPERARAIFFSGAAHYLSRTFSPDGRAPTSILRFKGPLNMVSTFTWVEIFRAFPQLERLTVLDEGPDGPPSDALVKALEATVLFERNPVRAVCSGLRYLSLRGVRYRKKELELLHKVLKRRTRSLGAERLNVDIEFVLPPSGRKYLPPESKICTLVRKKLASVALTVEVCCRDE</sequence>
<name>A0A5C2STE3_9APHY</name>
<evidence type="ECO:0000313" key="1">
    <source>
        <dbReference type="EMBL" id="RPD66648.1"/>
    </source>
</evidence>
<evidence type="ECO:0008006" key="3">
    <source>
        <dbReference type="Google" id="ProtNLM"/>
    </source>
</evidence>
<evidence type="ECO:0000313" key="2">
    <source>
        <dbReference type="Proteomes" id="UP000313359"/>
    </source>
</evidence>
<organism evidence="1 2">
    <name type="scientific">Lentinus tigrinus ALCF2SS1-6</name>
    <dbReference type="NCBI Taxonomy" id="1328759"/>
    <lineage>
        <taxon>Eukaryota</taxon>
        <taxon>Fungi</taxon>
        <taxon>Dikarya</taxon>
        <taxon>Basidiomycota</taxon>
        <taxon>Agaricomycotina</taxon>
        <taxon>Agaricomycetes</taxon>
        <taxon>Polyporales</taxon>
        <taxon>Polyporaceae</taxon>
        <taxon>Lentinus</taxon>
    </lineage>
</organism>
<gene>
    <name evidence="1" type="ORF">L227DRAFT_649330</name>
</gene>
<accession>A0A5C2STE3</accession>
<protein>
    <recommendedName>
        <fullName evidence="3">F-box domain-containing protein</fullName>
    </recommendedName>
</protein>
<dbReference type="Proteomes" id="UP000313359">
    <property type="component" value="Unassembled WGS sequence"/>
</dbReference>
<reference evidence="1" key="1">
    <citation type="journal article" date="2018" name="Genome Biol. Evol.">
        <title>Genomics and development of Lentinus tigrinus, a white-rot wood-decaying mushroom with dimorphic fruiting bodies.</title>
        <authorList>
            <person name="Wu B."/>
            <person name="Xu Z."/>
            <person name="Knudson A."/>
            <person name="Carlson A."/>
            <person name="Chen N."/>
            <person name="Kovaka S."/>
            <person name="LaButti K."/>
            <person name="Lipzen A."/>
            <person name="Pennachio C."/>
            <person name="Riley R."/>
            <person name="Schakwitz W."/>
            <person name="Umezawa K."/>
            <person name="Ohm R.A."/>
            <person name="Grigoriev I.V."/>
            <person name="Nagy L.G."/>
            <person name="Gibbons J."/>
            <person name="Hibbett D."/>
        </authorList>
    </citation>
    <scope>NUCLEOTIDE SEQUENCE [LARGE SCALE GENOMIC DNA]</scope>
    <source>
        <strain evidence="1">ALCF2SS1-6</strain>
    </source>
</reference>
<dbReference type="EMBL" id="ML122251">
    <property type="protein sequence ID" value="RPD66648.1"/>
    <property type="molecule type" value="Genomic_DNA"/>
</dbReference>